<dbReference type="InterPro" id="IPR011545">
    <property type="entry name" value="DEAD/DEAH_box_helicase_dom"/>
</dbReference>
<organism evidence="7 8">
    <name type="scientific">Parahaliea aestuarii</name>
    <dbReference type="NCBI Taxonomy" id="1852021"/>
    <lineage>
        <taxon>Bacteria</taxon>
        <taxon>Pseudomonadati</taxon>
        <taxon>Pseudomonadota</taxon>
        <taxon>Gammaproteobacteria</taxon>
        <taxon>Cellvibrionales</taxon>
        <taxon>Halieaceae</taxon>
        <taxon>Parahaliea</taxon>
    </lineage>
</organism>
<evidence type="ECO:0000259" key="5">
    <source>
        <dbReference type="PROSITE" id="PS51192"/>
    </source>
</evidence>
<evidence type="ECO:0000256" key="1">
    <source>
        <dbReference type="ARBA" id="ARBA00022741"/>
    </source>
</evidence>
<proteinExistence type="predicted"/>
<dbReference type="SMART" id="SM00487">
    <property type="entry name" value="DEXDc"/>
    <property type="match status" value="1"/>
</dbReference>
<dbReference type="Gene3D" id="3.40.50.300">
    <property type="entry name" value="P-loop containing nucleotide triphosphate hydrolases"/>
    <property type="match status" value="2"/>
</dbReference>
<evidence type="ECO:0000256" key="3">
    <source>
        <dbReference type="ARBA" id="ARBA00022806"/>
    </source>
</evidence>
<dbReference type="AlphaFoldDB" id="A0A5C8ZY31"/>
<dbReference type="SMART" id="SM00847">
    <property type="entry name" value="HA2"/>
    <property type="match status" value="1"/>
</dbReference>
<dbReference type="Pfam" id="PF00270">
    <property type="entry name" value="DEAD"/>
    <property type="match status" value="1"/>
</dbReference>
<dbReference type="Pfam" id="PF11898">
    <property type="entry name" value="DUF3418"/>
    <property type="match status" value="1"/>
</dbReference>
<dbReference type="Gene3D" id="1.20.120.1080">
    <property type="match status" value="1"/>
</dbReference>
<evidence type="ECO:0000313" key="7">
    <source>
        <dbReference type="EMBL" id="TXS93406.1"/>
    </source>
</evidence>
<reference evidence="7 8" key="1">
    <citation type="submission" date="2019-08" db="EMBL/GenBank/DDBJ databases">
        <title>Parahaliea maris sp. nov., isolated from the surface seawater.</title>
        <authorList>
            <person name="Liu Y."/>
        </authorList>
    </citation>
    <scope>NUCLEOTIDE SEQUENCE [LARGE SCALE GENOMIC DNA]</scope>
    <source>
        <strain evidence="7 8">S2-26</strain>
    </source>
</reference>
<dbReference type="SMART" id="SM00490">
    <property type="entry name" value="HELICc"/>
    <property type="match status" value="1"/>
</dbReference>
<keyword evidence="8" id="KW-1185">Reference proteome</keyword>
<dbReference type="PROSITE" id="PS51192">
    <property type="entry name" value="HELICASE_ATP_BIND_1"/>
    <property type="match status" value="1"/>
</dbReference>
<protein>
    <submittedName>
        <fullName evidence="7">ATP-dependent RNA helicase HrpA</fullName>
        <ecNumber evidence="7">3.6.4.13</ecNumber>
    </submittedName>
</protein>
<dbReference type="FunFam" id="3.40.50.300:FF:000575">
    <property type="entry name" value="ATP-dependent helicase hrpA"/>
    <property type="match status" value="1"/>
</dbReference>
<dbReference type="Pfam" id="PF00271">
    <property type="entry name" value="Helicase_C"/>
    <property type="match status" value="1"/>
</dbReference>
<evidence type="ECO:0000256" key="4">
    <source>
        <dbReference type="ARBA" id="ARBA00022840"/>
    </source>
</evidence>
<dbReference type="InterPro" id="IPR003593">
    <property type="entry name" value="AAA+_ATPase"/>
</dbReference>
<feature type="domain" description="Helicase C-terminal" evidence="6">
    <location>
        <begin position="213"/>
        <end position="387"/>
    </location>
</feature>
<evidence type="ECO:0000256" key="2">
    <source>
        <dbReference type="ARBA" id="ARBA00022801"/>
    </source>
</evidence>
<dbReference type="GO" id="GO:0016787">
    <property type="term" value="F:hydrolase activity"/>
    <property type="evidence" value="ECO:0007669"/>
    <property type="project" value="UniProtKB-KW"/>
</dbReference>
<evidence type="ECO:0000313" key="8">
    <source>
        <dbReference type="Proteomes" id="UP000321933"/>
    </source>
</evidence>
<dbReference type="RefSeq" id="WP_148063341.1">
    <property type="nucleotide sequence ID" value="NZ_VRYZ01000002.1"/>
</dbReference>
<keyword evidence="1" id="KW-0547">Nucleotide-binding</keyword>
<dbReference type="NCBIfam" id="TIGR01967">
    <property type="entry name" value="DEAH_box_HrpA"/>
    <property type="match status" value="1"/>
</dbReference>
<dbReference type="GO" id="GO:0003723">
    <property type="term" value="F:RNA binding"/>
    <property type="evidence" value="ECO:0007669"/>
    <property type="project" value="TreeGrafter"/>
</dbReference>
<dbReference type="InterPro" id="IPR024590">
    <property type="entry name" value="HrpA_C"/>
</dbReference>
<dbReference type="PANTHER" id="PTHR18934:SF99">
    <property type="entry name" value="ATP-DEPENDENT RNA HELICASE DHX37-RELATED"/>
    <property type="match status" value="1"/>
</dbReference>
<accession>A0A5C8ZY31</accession>
<dbReference type="InterPro" id="IPR010222">
    <property type="entry name" value="RNA_helicase_HrpA"/>
</dbReference>
<dbReference type="CDD" id="cd17989">
    <property type="entry name" value="DEXHc_HrpA"/>
    <property type="match status" value="1"/>
</dbReference>
<dbReference type="NCBIfam" id="NF008348">
    <property type="entry name" value="PRK11131.1"/>
    <property type="match status" value="1"/>
</dbReference>
<keyword evidence="2 7" id="KW-0378">Hydrolase</keyword>
<dbReference type="Pfam" id="PF21010">
    <property type="entry name" value="HA2_C"/>
    <property type="match status" value="1"/>
</dbReference>
<dbReference type="InterPro" id="IPR027417">
    <property type="entry name" value="P-loop_NTPase"/>
</dbReference>
<dbReference type="FunFam" id="1.20.120.1080:FF:000005">
    <property type="entry name" value="ATP-dependent helicase HrpA"/>
    <property type="match status" value="1"/>
</dbReference>
<dbReference type="InterPro" id="IPR007502">
    <property type="entry name" value="Helicase-assoc_dom"/>
</dbReference>
<name>A0A5C8ZY31_9GAMM</name>
<keyword evidence="4" id="KW-0067">ATP-binding</keyword>
<dbReference type="EC" id="3.6.4.13" evidence="7"/>
<keyword evidence="3 7" id="KW-0347">Helicase</keyword>
<dbReference type="Pfam" id="PF07717">
    <property type="entry name" value="OB_NTP_bind"/>
    <property type="match status" value="1"/>
</dbReference>
<dbReference type="PANTHER" id="PTHR18934">
    <property type="entry name" value="ATP-DEPENDENT RNA HELICASE"/>
    <property type="match status" value="1"/>
</dbReference>
<dbReference type="EMBL" id="VRYZ01000002">
    <property type="protein sequence ID" value="TXS93406.1"/>
    <property type="molecule type" value="Genomic_DNA"/>
</dbReference>
<dbReference type="PROSITE" id="PS51194">
    <property type="entry name" value="HELICASE_CTER"/>
    <property type="match status" value="1"/>
</dbReference>
<evidence type="ECO:0000259" key="6">
    <source>
        <dbReference type="PROSITE" id="PS51194"/>
    </source>
</evidence>
<dbReference type="InterPro" id="IPR048333">
    <property type="entry name" value="HA2_WH"/>
</dbReference>
<dbReference type="InterPro" id="IPR014001">
    <property type="entry name" value="Helicase_ATP-bd"/>
</dbReference>
<sequence>MQDSETSERRIPPIRFPADLPVAERREEIMAAIRDHQVVVVAGETGSGKTTQLPKICLELGRGRRQRIGHTQPRRLAARTVAQRIAAELDTSLGETVGYQVRFNDQVSEASAVKLMTDGILLAEIQRDRLLRQYDTLIIDEAHERSLNIDFLLGYLKNILPRRPDLKLIITSATIDLESFSRHFDDAPVIEVSGRTYPVETVYLDPVEDRDQGVQEQIVQVVQEIAAGHYGERGDTLVFLPGERDIRELAKALRRDTELDILPLYARLSQGEQQRVFDTSGRRGLRVVLATNVAETSVTVPGIRYVIDPGEARISRYSYRTKVQRLPIEPISQASANQRQGRCGRVAAGVCIRLYSREDFERRPEFTDPEIRRTNLAAVILQMLNLRLGDLKHFPFIDPPDPRMVRDGYKLLEELGAVTPAGKLTDTGRQMSRLPLDPRLGRMILAAAGQQCLGEMLVIASALSIQDPRERPADRQQQSDQSHARFKHEKSDFMAWLNLWRYYEEQRQTLSQNQLRKLCQKEFLSFLRLREWRDTHYQLTVACRQQGLKPPRELPQEENYNGVHQALLAGLLGNIAQFQEGRDYLGARNRKLQIFPGSSQARKKPKWLVAAEIVETSNVFARVVGGIDPRWALTVNPDLLKHHYYEPRWQPRGGRAVAYERITLYGLTLSDKQTVNYGPIDPVESRELLIREGLVAGRMQPPPAFLKHNQRLLRELQDLESRTRRRDIVADEEVLFRFYDERLPADITTLRHLNSWVKRQPDAEGVLQVPRELLLARDPGQLENQFPNHLAWDGLELKLSYQFEPGGEADGVTVTVPVALLNRVPRHLFDYLVPGLLRDKCIALVKALPKSLRKQLVPVPDYVDRALAQIAPGEAPLLQALAQTLSKQSGQRLSADDWQGVALEDFYRMNIRVVDSRGKVMAQGRDLDELVARFRQDTKESVGSAGRNSPARDKVTQWDMGNLPREWRFRQAGVEIVSYPALVDRGEHAAVELLDYPGQATLAHRQGVLRLLRLHNAKQVKFLRKEILRSNADQLALAGAGLEREALVDDLIDAAYVQALDLQQAPRSEGEFNALLQRAGAPVVQAANELETLLRNALTPLSSARQGLAKLKGGQFDTARRDIDAQLQVLLAPGFLRDTPGNWLAQYPRYMKALAQRVERLNGQLDKDQRNSGLLSALWQPLAEAMAARPGLLLLCAAASEYRWMHEEFRVSLFAQQLGTRLPVSQKRLESQWQAVEQWLAQHPR</sequence>
<dbReference type="SUPFAM" id="SSF52540">
    <property type="entry name" value="P-loop containing nucleoside triphosphate hydrolases"/>
    <property type="match status" value="1"/>
</dbReference>
<dbReference type="Pfam" id="PF04408">
    <property type="entry name" value="WHD_HA2"/>
    <property type="match status" value="1"/>
</dbReference>
<dbReference type="CDD" id="cd18791">
    <property type="entry name" value="SF2_C_RHA"/>
    <property type="match status" value="1"/>
</dbReference>
<dbReference type="Proteomes" id="UP000321933">
    <property type="component" value="Unassembled WGS sequence"/>
</dbReference>
<dbReference type="OrthoDB" id="9805617at2"/>
<dbReference type="InterPro" id="IPR011709">
    <property type="entry name" value="DEAD-box_helicase_OB_fold"/>
</dbReference>
<feature type="domain" description="Helicase ATP-binding" evidence="5">
    <location>
        <begin position="30"/>
        <end position="193"/>
    </location>
</feature>
<comment type="caution">
    <text evidence="7">The sequence shown here is derived from an EMBL/GenBank/DDBJ whole genome shotgun (WGS) entry which is preliminary data.</text>
</comment>
<dbReference type="GO" id="GO:0003724">
    <property type="term" value="F:RNA helicase activity"/>
    <property type="evidence" value="ECO:0007669"/>
    <property type="project" value="UniProtKB-EC"/>
</dbReference>
<gene>
    <name evidence="7" type="primary">hrpA</name>
    <name evidence="7" type="ORF">FVW59_06120</name>
</gene>
<dbReference type="SMART" id="SM00382">
    <property type="entry name" value="AAA"/>
    <property type="match status" value="1"/>
</dbReference>
<dbReference type="GO" id="GO:0005524">
    <property type="term" value="F:ATP binding"/>
    <property type="evidence" value="ECO:0007669"/>
    <property type="project" value="UniProtKB-KW"/>
</dbReference>
<dbReference type="InterPro" id="IPR001650">
    <property type="entry name" value="Helicase_C-like"/>
</dbReference>